<organism evidence="6 7">
    <name type="scientific">Nonomuraea glycinis</name>
    <dbReference type="NCBI Taxonomy" id="2047744"/>
    <lineage>
        <taxon>Bacteria</taxon>
        <taxon>Bacillati</taxon>
        <taxon>Actinomycetota</taxon>
        <taxon>Actinomycetes</taxon>
        <taxon>Streptosporangiales</taxon>
        <taxon>Streptosporangiaceae</taxon>
        <taxon>Nonomuraea</taxon>
    </lineage>
</organism>
<dbReference type="GO" id="GO:0003677">
    <property type="term" value="F:DNA binding"/>
    <property type="evidence" value="ECO:0007669"/>
    <property type="project" value="UniProtKB-KW"/>
</dbReference>
<keyword evidence="7" id="KW-1185">Reference proteome</keyword>
<dbReference type="SMART" id="SM00420">
    <property type="entry name" value="HTH_DEOR"/>
    <property type="match status" value="1"/>
</dbReference>
<protein>
    <submittedName>
        <fullName evidence="6">DNA-binding transcriptional regulator</fullName>
    </submittedName>
</protein>
<feature type="domain" description="HTH deoR-type" evidence="5">
    <location>
        <begin position="4"/>
        <end position="59"/>
    </location>
</feature>
<evidence type="ECO:0000256" key="4">
    <source>
        <dbReference type="SAM" id="MobiDB-lite"/>
    </source>
</evidence>
<dbReference type="InterPro" id="IPR001034">
    <property type="entry name" value="DeoR_HTH"/>
</dbReference>
<evidence type="ECO:0000256" key="3">
    <source>
        <dbReference type="ARBA" id="ARBA00023163"/>
    </source>
</evidence>
<keyword evidence="1" id="KW-0805">Transcription regulation</keyword>
<gene>
    <name evidence="6" type="ORF">GCM10012278_91740</name>
</gene>
<evidence type="ECO:0000259" key="5">
    <source>
        <dbReference type="PROSITE" id="PS51000"/>
    </source>
</evidence>
<dbReference type="PROSITE" id="PS52050">
    <property type="entry name" value="WYL"/>
    <property type="match status" value="1"/>
</dbReference>
<dbReference type="PROSITE" id="PS51000">
    <property type="entry name" value="HTH_DEOR_2"/>
    <property type="match status" value="1"/>
</dbReference>
<dbReference type="PROSITE" id="PS00894">
    <property type="entry name" value="HTH_DEOR_1"/>
    <property type="match status" value="1"/>
</dbReference>
<dbReference type="PANTHER" id="PTHR34580:SF3">
    <property type="entry name" value="PROTEIN PAFB"/>
    <property type="match status" value="1"/>
</dbReference>
<name>A0A918AG75_9ACTN</name>
<dbReference type="Gene3D" id="1.10.10.10">
    <property type="entry name" value="Winged helix-like DNA-binding domain superfamily/Winged helix DNA-binding domain"/>
    <property type="match status" value="1"/>
</dbReference>
<dbReference type="InterPro" id="IPR018356">
    <property type="entry name" value="Tscrpt_reg_HTH_DeoR_CS"/>
</dbReference>
<dbReference type="InterPro" id="IPR057727">
    <property type="entry name" value="WCX_dom"/>
</dbReference>
<dbReference type="Pfam" id="PF13280">
    <property type="entry name" value="WYL"/>
    <property type="match status" value="1"/>
</dbReference>
<dbReference type="AlphaFoldDB" id="A0A918AG75"/>
<dbReference type="Pfam" id="PF25583">
    <property type="entry name" value="WCX"/>
    <property type="match status" value="1"/>
</dbReference>
<sequence length="404" mass="43639">MLETSARLLRLLALLQIHRDWSGAELAERLGVSPRTVRRDVDKLRVLGYPVNAIGGVGGGYQLGVGACLPPLLLDDEEAVAVAVGLRTAAGGAITGIAETSVRALAKLDQVLPSRLRHQVDTLGSAMVIMPMPGSTADPSTLIAIASAVRDHQRLRFDYVAHDGSATVRDVEPYRLVQNGRRWYLFAWDTGAADWRRFRADRLALRVPTGPRFVPRPLPAEDLADHFTMRTTANGHRYRAVLTMHASAEEVADEVPPTLGVVEPVDDRTCTLRIGSDSLDHLAVWVAAFGFDFDVHEPPELVNHLRTLTTRLRRAVPEDPASGSSAPVMPSGGGSQHEGGDDRHEVQQRVGDRRVGACQEHSDDGPDEVQHQADAGQGADHGHEQADQQARGPRTLGGAEPGPP</sequence>
<evidence type="ECO:0000313" key="7">
    <source>
        <dbReference type="Proteomes" id="UP000660745"/>
    </source>
</evidence>
<evidence type="ECO:0000313" key="6">
    <source>
        <dbReference type="EMBL" id="GGP18697.1"/>
    </source>
</evidence>
<dbReference type="SUPFAM" id="SSF46785">
    <property type="entry name" value="Winged helix' DNA-binding domain"/>
    <property type="match status" value="1"/>
</dbReference>
<reference evidence="6" key="1">
    <citation type="journal article" date="2014" name="Int. J. Syst. Evol. Microbiol.">
        <title>Complete genome sequence of Corynebacterium casei LMG S-19264T (=DSM 44701T), isolated from a smear-ripened cheese.</title>
        <authorList>
            <consortium name="US DOE Joint Genome Institute (JGI-PGF)"/>
            <person name="Walter F."/>
            <person name="Albersmeier A."/>
            <person name="Kalinowski J."/>
            <person name="Ruckert C."/>
        </authorList>
    </citation>
    <scope>NUCLEOTIDE SEQUENCE</scope>
    <source>
        <strain evidence="6">CGMCC 4.7430</strain>
    </source>
</reference>
<reference evidence="6" key="2">
    <citation type="submission" date="2020-09" db="EMBL/GenBank/DDBJ databases">
        <authorList>
            <person name="Sun Q."/>
            <person name="Zhou Y."/>
        </authorList>
    </citation>
    <scope>NUCLEOTIDE SEQUENCE</scope>
    <source>
        <strain evidence="6">CGMCC 4.7430</strain>
    </source>
</reference>
<dbReference type="InterPro" id="IPR051534">
    <property type="entry name" value="CBASS_pafABC_assoc_protein"/>
</dbReference>
<dbReference type="Pfam" id="PF08279">
    <property type="entry name" value="HTH_11"/>
    <property type="match status" value="1"/>
</dbReference>
<accession>A0A918AG75</accession>
<proteinExistence type="predicted"/>
<keyword evidence="3" id="KW-0804">Transcription</keyword>
<dbReference type="InterPro" id="IPR026881">
    <property type="entry name" value="WYL_dom"/>
</dbReference>
<comment type="caution">
    <text evidence="6">The sequence shown here is derived from an EMBL/GenBank/DDBJ whole genome shotgun (WGS) entry which is preliminary data.</text>
</comment>
<feature type="region of interest" description="Disordered" evidence="4">
    <location>
        <begin position="317"/>
        <end position="404"/>
    </location>
</feature>
<dbReference type="InterPro" id="IPR013196">
    <property type="entry name" value="HTH_11"/>
</dbReference>
<dbReference type="EMBL" id="BMNK01000032">
    <property type="protein sequence ID" value="GGP18697.1"/>
    <property type="molecule type" value="Genomic_DNA"/>
</dbReference>
<dbReference type="GO" id="GO:0003700">
    <property type="term" value="F:DNA-binding transcription factor activity"/>
    <property type="evidence" value="ECO:0007669"/>
    <property type="project" value="InterPro"/>
</dbReference>
<dbReference type="Proteomes" id="UP000660745">
    <property type="component" value="Unassembled WGS sequence"/>
</dbReference>
<dbReference type="PANTHER" id="PTHR34580">
    <property type="match status" value="1"/>
</dbReference>
<dbReference type="InterPro" id="IPR036390">
    <property type="entry name" value="WH_DNA-bd_sf"/>
</dbReference>
<feature type="compositionally biased region" description="Basic and acidic residues" evidence="4">
    <location>
        <begin position="338"/>
        <end position="371"/>
    </location>
</feature>
<evidence type="ECO:0000256" key="1">
    <source>
        <dbReference type="ARBA" id="ARBA00023015"/>
    </source>
</evidence>
<evidence type="ECO:0000256" key="2">
    <source>
        <dbReference type="ARBA" id="ARBA00023125"/>
    </source>
</evidence>
<dbReference type="InterPro" id="IPR036388">
    <property type="entry name" value="WH-like_DNA-bd_sf"/>
</dbReference>
<keyword evidence="2 6" id="KW-0238">DNA-binding</keyword>